<protein>
    <submittedName>
        <fullName evidence="2">Uncharacterized protein</fullName>
    </submittedName>
</protein>
<gene>
    <name evidence="2" type="ORF">AVDCRST_MAG84-1505</name>
</gene>
<dbReference type="EMBL" id="CADCTZ010000237">
    <property type="protein sequence ID" value="CAA9323650.1"/>
    <property type="molecule type" value="Genomic_DNA"/>
</dbReference>
<name>A0A6J4L5M4_9CYAN</name>
<reference evidence="2" key="1">
    <citation type="submission" date="2020-02" db="EMBL/GenBank/DDBJ databases">
        <authorList>
            <person name="Meier V. D."/>
        </authorList>
    </citation>
    <scope>NUCLEOTIDE SEQUENCE</scope>
    <source>
        <strain evidence="2">AVDCRST_MAG84</strain>
    </source>
</reference>
<evidence type="ECO:0000256" key="1">
    <source>
        <dbReference type="SAM" id="MobiDB-lite"/>
    </source>
</evidence>
<evidence type="ECO:0000313" key="2">
    <source>
        <dbReference type="EMBL" id="CAA9323650.1"/>
    </source>
</evidence>
<proteinExistence type="predicted"/>
<feature type="region of interest" description="Disordered" evidence="1">
    <location>
        <begin position="32"/>
        <end position="54"/>
    </location>
</feature>
<dbReference type="AlphaFoldDB" id="A0A6J4L5M4"/>
<sequence>MRVNGAKGMLTLRQNGLLQLKLDLTNMLPRPCPPFSLPPALSTAVVGADQGEER</sequence>
<organism evidence="2">
    <name type="scientific">uncultured Microcoleus sp</name>
    <dbReference type="NCBI Taxonomy" id="259945"/>
    <lineage>
        <taxon>Bacteria</taxon>
        <taxon>Bacillati</taxon>
        <taxon>Cyanobacteriota</taxon>
        <taxon>Cyanophyceae</taxon>
        <taxon>Oscillatoriophycideae</taxon>
        <taxon>Oscillatoriales</taxon>
        <taxon>Microcoleaceae</taxon>
        <taxon>Microcoleus</taxon>
        <taxon>environmental samples</taxon>
    </lineage>
</organism>
<accession>A0A6J4L5M4</accession>